<dbReference type="PaxDb" id="3880-AES67212"/>
<protein>
    <submittedName>
        <fullName evidence="1 3">Uncharacterized protein</fullName>
    </submittedName>
</protein>
<evidence type="ECO:0000313" key="2">
    <source>
        <dbReference type="EMBL" id="RHN75549.1"/>
    </source>
</evidence>
<dbReference type="HOGENOM" id="CLU_2761571_0_0_1"/>
<reference evidence="3" key="3">
    <citation type="submission" date="2015-04" db="UniProtKB">
        <authorList>
            <consortium name="EnsemblPlants"/>
        </authorList>
    </citation>
    <scope>IDENTIFICATION</scope>
    <source>
        <strain evidence="3">cv. Jemalong A17</strain>
    </source>
</reference>
<evidence type="ECO:0000313" key="4">
    <source>
        <dbReference type="Proteomes" id="UP000002051"/>
    </source>
</evidence>
<dbReference type="EMBL" id="CM001218">
    <property type="protein sequence ID" value="AES67212.1"/>
    <property type="molecule type" value="Genomic_DNA"/>
</dbReference>
<name>G7ITW8_MEDTR</name>
<evidence type="ECO:0000313" key="3">
    <source>
        <dbReference type="EnsemblPlants" id="AES67212"/>
    </source>
</evidence>
<reference evidence="1 4" key="1">
    <citation type="journal article" date="2011" name="Nature">
        <title>The Medicago genome provides insight into the evolution of rhizobial symbioses.</title>
        <authorList>
            <person name="Young N.D."/>
            <person name="Debelle F."/>
            <person name="Oldroyd G.E."/>
            <person name="Geurts R."/>
            <person name="Cannon S.B."/>
            <person name="Udvardi M.K."/>
            <person name="Benedito V.A."/>
            <person name="Mayer K.F."/>
            <person name="Gouzy J."/>
            <person name="Schoof H."/>
            <person name="Van de Peer Y."/>
            <person name="Proost S."/>
            <person name="Cook D.R."/>
            <person name="Meyers B.C."/>
            <person name="Spannagl M."/>
            <person name="Cheung F."/>
            <person name="De Mita S."/>
            <person name="Krishnakumar V."/>
            <person name="Gundlach H."/>
            <person name="Zhou S."/>
            <person name="Mudge J."/>
            <person name="Bharti A.K."/>
            <person name="Murray J.D."/>
            <person name="Naoumkina M.A."/>
            <person name="Rosen B."/>
            <person name="Silverstein K.A."/>
            <person name="Tang H."/>
            <person name="Rombauts S."/>
            <person name="Zhao P.X."/>
            <person name="Zhou P."/>
            <person name="Barbe V."/>
            <person name="Bardou P."/>
            <person name="Bechner M."/>
            <person name="Bellec A."/>
            <person name="Berger A."/>
            <person name="Berges H."/>
            <person name="Bidwell S."/>
            <person name="Bisseling T."/>
            <person name="Choisne N."/>
            <person name="Couloux A."/>
            <person name="Denny R."/>
            <person name="Deshpande S."/>
            <person name="Dai X."/>
            <person name="Doyle J.J."/>
            <person name="Dudez A.M."/>
            <person name="Farmer A.D."/>
            <person name="Fouteau S."/>
            <person name="Franken C."/>
            <person name="Gibelin C."/>
            <person name="Gish J."/>
            <person name="Goldstein S."/>
            <person name="Gonzalez A.J."/>
            <person name="Green P.J."/>
            <person name="Hallab A."/>
            <person name="Hartog M."/>
            <person name="Hua A."/>
            <person name="Humphray S.J."/>
            <person name="Jeong D.H."/>
            <person name="Jing Y."/>
            <person name="Jocker A."/>
            <person name="Kenton S.M."/>
            <person name="Kim D.J."/>
            <person name="Klee K."/>
            <person name="Lai H."/>
            <person name="Lang C."/>
            <person name="Lin S."/>
            <person name="Macmil S.L."/>
            <person name="Magdelenat G."/>
            <person name="Matthews L."/>
            <person name="McCorrison J."/>
            <person name="Monaghan E.L."/>
            <person name="Mun J.H."/>
            <person name="Najar F.Z."/>
            <person name="Nicholson C."/>
            <person name="Noirot C."/>
            <person name="O'Bleness M."/>
            <person name="Paule C.R."/>
            <person name="Poulain J."/>
            <person name="Prion F."/>
            <person name="Qin B."/>
            <person name="Qu C."/>
            <person name="Retzel E.F."/>
            <person name="Riddle C."/>
            <person name="Sallet E."/>
            <person name="Samain S."/>
            <person name="Samson N."/>
            <person name="Sanders I."/>
            <person name="Saurat O."/>
            <person name="Scarpelli C."/>
            <person name="Schiex T."/>
            <person name="Segurens B."/>
            <person name="Severin A.J."/>
            <person name="Sherrier D.J."/>
            <person name="Shi R."/>
            <person name="Sims S."/>
            <person name="Singer S.R."/>
            <person name="Sinharoy S."/>
            <person name="Sterck L."/>
            <person name="Viollet A."/>
            <person name="Wang B.B."/>
            <person name="Wang K."/>
            <person name="Wang M."/>
            <person name="Wang X."/>
            <person name="Warfsmann J."/>
            <person name="Weissenbach J."/>
            <person name="White D.D."/>
            <person name="White J.D."/>
            <person name="Wiley G.B."/>
            <person name="Wincker P."/>
            <person name="Xing Y."/>
            <person name="Yang L."/>
            <person name="Yao Z."/>
            <person name="Ying F."/>
            <person name="Zhai J."/>
            <person name="Zhou L."/>
            <person name="Zuber A."/>
            <person name="Denarie J."/>
            <person name="Dixon R.A."/>
            <person name="May G.D."/>
            <person name="Schwartz D.C."/>
            <person name="Rogers J."/>
            <person name="Quetier F."/>
            <person name="Town C.D."/>
            <person name="Roe B.A."/>
        </authorList>
    </citation>
    <scope>NUCLEOTIDE SEQUENCE [LARGE SCALE GENOMIC DNA]</scope>
    <source>
        <strain evidence="1">A17</strain>
        <strain evidence="3 4">cv. Jemalong A17</strain>
    </source>
</reference>
<dbReference type="AlphaFoldDB" id="G7ITW8"/>
<dbReference type="Proteomes" id="UP000265566">
    <property type="component" value="Chromosome 2"/>
</dbReference>
<dbReference type="Proteomes" id="UP000002051">
    <property type="component" value="Chromosome 2"/>
</dbReference>
<reference evidence="5" key="4">
    <citation type="journal article" date="2018" name="Nat. Plants">
        <title>Whole-genome landscape of Medicago truncatula symbiotic genes.</title>
        <authorList>
            <person name="Pecrix Y."/>
            <person name="Staton S.E."/>
            <person name="Sallet E."/>
            <person name="Lelandais-Briere C."/>
            <person name="Moreau S."/>
            <person name="Carrere S."/>
            <person name="Blein T."/>
            <person name="Jardinaud M.F."/>
            <person name="Latrasse D."/>
            <person name="Zouine M."/>
            <person name="Zahm M."/>
            <person name="Kreplak J."/>
            <person name="Mayjonade B."/>
            <person name="Satge C."/>
            <person name="Perez M."/>
            <person name="Cauet S."/>
            <person name="Marande W."/>
            <person name="Chantry-Darmon C."/>
            <person name="Lopez-Roques C."/>
            <person name="Bouchez O."/>
            <person name="Berard A."/>
            <person name="Debelle F."/>
            <person name="Munos S."/>
            <person name="Bendahmane A."/>
            <person name="Berges H."/>
            <person name="Niebel A."/>
            <person name="Buitink J."/>
            <person name="Frugier F."/>
            <person name="Benhamed M."/>
            <person name="Crespi M."/>
            <person name="Gouzy J."/>
            <person name="Gamas P."/>
        </authorList>
    </citation>
    <scope>NUCLEOTIDE SEQUENCE [LARGE SCALE GENOMIC DNA]</scope>
    <source>
        <strain evidence="5">cv. Jemalong A17</strain>
    </source>
</reference>
<dbReference type="EMBL" id="PSQE01000002">
    <property type="protein sequence ID" value="RHN75549.1"/>
    <property type="molecule type" value="Genomic_DNA"/>
</dbReference>
<dbReference type="EnsemblPlants" id="AES67212">
    <property type="protein sequence ID" value="AES67212"/>
    <property type="gene ID" value="MTR_2g088100"/>
</dbReference>
<sequence length="70" mass="8108">MFQLLNGVHQYGAAACKETINLFLISLSRRTIEYYMLLLFASWCCFFKVVMDNCGSIYQISLMAFNKAHQ</sequence>
<dbReference type="Gramene" id="rna11773">
    <property type="protein sequence ID" value="RHN75549.1"/>
    <property type="gene ID" value="gene11773"/>
</dbReference>
<reference evidence="1 4" key="2">
    <citation type="journal article" date="2014" name="BMC Genomics">
        <title>An improved genome release (version Mt4.0) for the model legume Medicago truncatula.</title>
        <authorList>
            <person name="Tang H."/>
            <person name="Krishnakumar V."/>
            <person name="Bidwell S."/>
            <person name="Rosen B."/>
            <person name="Chan A."/>
            <person name="Zhou S."/>
            <person name="Gentzbittel L."/>
            <person name="Childs K.L."/>
            <person name="Yandell M."/>
            <person name="Gundlach H."/>
            <person name="Mayer K.F."/>
            <person name="Schwartz D.C."/>
            <person name="Town C.D."/>
        </authorList>
    </citation>
    <scope>GENOME REANNOTATION</scope>
    <source>
        <strain evidence="3 4">cv. Jemalong A17</strain>
    </source>
</reference>
<accession>G7ITW8</accession>
<evidence type="ECO:0000313" key="5">
    <source>
        <dbReference type="Proteomes" id="UP000265566"/>
    </source>
</evidence>
<keyword evidence="4" id="KW-1185">Reference proteome</keyword>
<gene>
    <name evidence="1" type="ordered locus">MTR_2g088100</name>
    <name evidence="2" type="ORF">MtrunA17_Chr2g0322451</name>
</gene>
<organism evidence="1 4">
    <name type="scientific">Medicago truncatula</name>
    <name type="common">Barrel medic</name>
    <name type="synonym">Medicago tribuloides</name>
    <dbReference type="NCBI Taxonomy" id="3880"/>
    <lineage>
        <taxon>Eukaryota</taxon>
        <taxon>Viridiplantae</taxon>
        <taxon>Streptophyta</taxon>
        <taxon>Embryophyta</taxon>
        <taxon>Tracheophyta</taxon>
        <taxon>Spermatophyta</taxon>
        <taxon>Magnoliopsida</taxon>
        <taxon>eudicotyledons</taxon>
        <taxon>Gunneridae</taxon>
        <taxon>Pentapetalae</taxon>
        <taxon>rosids</taxon>
        <taxon>fabids</taxon>
        <taxon>Fabales</taxon>
        <taxon>Fabaceae</taxon>
        <taxon>Papilionoideae</taxon>
        <taxon>50 kb inversion clade</taxon>
        <taxon>NPAAA clade</taxon>
        <taxon>Hologalegina</taxon>
        <taxon>IRL clade</taxon>
        <taxon>Trifolieae</taxon>
        <taxon>Medicago</taxon>
    </lineage>
</organism>
<evidence type="ECO:0000313" key="1">
    <source>
        <dbReference type="EMBL" id="AES67212.1"/>
    </source>
</evidence>
<proteinExistence type="predicted"/>
<reference evidence="2" key="5">
    <citation type="journal article" date="2018" name="Nat. Plants">
        <title>Whole-genome landscape of Medicago truncatula symbiotic genes.</title>
        <authorList>
            <person name="Pecrix Y."/>
            <person name="Gamas P."/>
            <person name="Carrere S."/>
        </authorList>
    </citation>
    <scope>NUCLEOTIDE SEQUENCE</scope>
    <source>
        <tissue evidence="2">Leaves</tissue>
    </source>
</reference>